<name>A0ABX0VBZ3_9HYPH</name>
<dbReference type="Proteomes" id="UP000707352">
    <property type="component" value="Unassembled WGS sequence"/>
</dbReference>
<dbReference type="InterPro" id="IPR015947">
    <property type="entry name" value="PUA-like_sf"/>
</dbReference>
<dbReference type="SMART" id="SM01022">
    <property type="entry name" value="ASCH"/>
    <property type="match status" value="1"/>
</dbReference>
<keyword evidence="3" id="KW-1185">Reference proteome</keyword>
<proteinExistence type="predicted"/>
<evidence type="ECO:0000313" key="2">
    <source>
        <dbReference type="EMBL" id="NIX77369.1"/>
    </source>
</evidence>
<dbReference type="Gene3D" id="2.30.130.30">
    <property type="entry name" value="Hypothetical protein"/>
    <property type="match status" value="1"/>
</dbReference>
<sequence length="139" mass="16211">MRVLLSIRPVHVENILQGIKTFEFRRKIFARKDVQTVLIYCTMPIGKLVGEFDIEDILEDAPDTLWQMTECGSGISKEYFDEYFKGRDRAFALKIGEVRPYKEHVAPSELMANFTPPQSYMYVGDSRHERLSGRQLELF</sequence>
<accession>A0ABX0VBZ3</accession>
<comment type="caution">
    <text evidence="2">The sequence shown here is derived from an EMBL/GenBank/DDBJ whole genome shotgun (WGS) entry which is preliminary data.</text>
</comment>
<evidence type="ECO:0000313" key="3">
    <source>
        <dbReference type="Proteomes" id="UP000707352"/>
    </source>
</evidence>
<dbReference type="InterPro" id="IPR007374">
    <property type="entry name" value="ASCH_domain"/>
</dbReference>
<gene>
    <name evidence="2" type="ORF">HB375_12205</name>
</gene>
<dbReference type="EMBL" id="JAATJS010000004">
    <property type="protein sequence ID" value="NIX77369.1"/>
    <property type="molecule type" value="Genomic_DNA"/>
</dbReference>
<dbReference type="RefSeq" id="WP_167673292.1">
    <property type="nucleotide sequence ID" value="NZ_JAATJS010000004.1"/>
</dbReference>
<organism evidence="2 3">
    <name type="scientific">Microvirga terricola</name>
    <dbReference type="NCBI Taxonomy" id="2719797"/>
    <lineage>
        <taxon>Bacteria</taxon>
        <taxon>Pseudomonadati</taxon>
        <taxon>Pseudomonadota</taxon>
        <taxon>Alphaproteobacteria</taxon>
        <taxon>Hyphomicrobiales</taxon>
        <taxon>Methylobacteriaceae</taxon>
        <taxon>Microvirga</taxon>
    </lineage>
</organism>
<reference evidence="2 3" key="1">
    <citation type="submission" date="2020-03" db="EMBL/GenBank/DDBJ databases">
        <title>The genome sequence of Microvirga sp. c23x22.</title>
        <authorList>
            <person name="Zhang X."/>
        </authorList>
    </citation>
    <scope>NUCLEOTIDE SEQUENCE [LARGE SCALE GENOMIC DNA]</scope>
    <source>
        <strain evidence="3">c23x22</strain>
    </source>
</reference>
<evidence type="ECO:0000259" key="1">
    <source>
        <dbReference type="SMART" id="SM01022"/>
    </source>
</evidence>
<protein>
    <recommendedName>
        <fullName evidence="1">ASCH domain-containing protein</fullName>
    </recommendedName>
</protein>
<feature type="domain" description="ASCH" evidence="1">
    <location>
        <begin position="5"/>
        <end position="99"/>
    </location>
</feature>
<dbReference type="SUPFAM" id="SSF88697">
    <property type="entry name" value="PUA domain-like"/>
    <property type="match status" value="1"/>
</dbReference>